<gene>
    <name evidence="2" type="ORF">QBC37DRAFT_464028</name>
</gene>
<reference evidence="2" key="1">
    <citation type="journal article" date="2023" name="Mol. Phylogenet. Evol.">
        <title>Genome-scale phylogeny and comparative genomics of the fungal order Sordariales.</title>
        <authorList>
            <person name="Hensen N."/>
            <person name="Bonometti L."/>
            <person name="Westerberg I."/>
            <person name="Brannstrom I.O."/>
            <person name="Guillou S."/>
            <person name="Cros-Aarteil S."/>
            <person name="Calhoun S."/>
            <person name="Haridas S."/>
            <person name="Kuo A."/>
            <person name="Mondo S."/>
            <person name="Pangilinan J."/>
            <person name="Riley R."/>
            <person name="LaButti K."/>
            <person name="Andreopoulos B."/>
            <person name="Lipzen A."/>
            <person name="Chen C."/>
            <person name="Yan M."/>
            <person name="Daum C."/>
            <person name="Ng V."/>
            <person name="Clum A."/>
            <person name="Steindorff A."/>
            <person name="Ohm R.A."/>
            <person name="Martin F."/>
            <person name="Silar P."/>
            <person name="Natvig D.O."/>
            <person name="Lalanne C."/>
            <person name="Gautier V."/>
            <person name="Ament-Velasquez S.L."/>
            <person name="Kruys A."/>
            <person name="Hutchinson M.I."/>
            <person name="Powell A.J."/>
            <person name="Barry K."/>
            <person name="Miller A.N."/>
            <person name="Grigoriev I.V."/>
            <person name="Debuchy R."/>
            <person name="Gladieux P."/>
            <person name="Hiltunen Thoren M."/>
            <person name="Johannesson H."/>
        </authorList>
    </citation>
    <scope>NUCLEOTIDE SEQUENCE</scope>
    <source>
        <strain evidence="2">PSN293</strain>
    </source>
</reference>
<sequence length="884" mass="101372">MAPDNNEFLCSRCKDLRLTPESFKVSENDQNGLRTQDDVLSGWLASGAVPIRYTIGKVSSTNNPCNLCSLIQNSIASYQIKGESQVTEYFIEWDLDGPYVKDRSKFTSTCRRLKVSWTRMMGIVEQDHNKGKGDGTVDNAKVLEEEIYLLAASKLPQQLTGHSESESSADVQPGSAKPLAPNETIILDWLRMCDTEHPNPHPLTQGKWKGQFAELVESGYFGVIDVVDKRLCKLPTLENGEHAPYVALSYVWGKKKTCEVLHRTNGDTVPTTEDTGVEKYRQGFYTTSGNVLSRTENRGLEKDWQGFPKTIRDALKLVQDLGRKRKEEEDGENKPELRYLWIDSLCIVQDRPRSWNCNAKHMHLIYGNALFTICAADGKDSDAGLQALHFEPHQQPPYAQITADMGVRVFKSSESLISASEWNQRGWTYQEYILSSRCLLFTGAQIYFQCRQTNWSQDDDPREVEHGMASAWRVLLHRSYEELESKPIQFFITAVHTYTGRNLAFAHDIINAFSGVSRLMEHYLCSHFHFGLPASHFDLALLWKPLAGKSRRKNLQPRHEEDAVEFPSWCWSGWMDSTNPGNGARVVYDSGFLSGCLADIRDWLLNHTWIIWYVRDQEGRVVPLWKGPTVPPSSRGRVDARWQGYKSRPRGHSSGWVRYLDVPENVATGAGVDDYGRPLRDFWWRSLACNQSPHSFKQRLPDNPFGVRGPVHNQTREYMFFSDHDSRSDNYMSFSDLMPHQPHRSWQPILQFWTLSCEFRILPDGRNPVKDHLQRFDVADITRDKCGTVVVDSTWAENRKKAREYSPLKLIALSEAKRYTKEEWRGSWTFYDGTARADSEWSLFYVMAVTKDEKRGVWERLGLGKVFQSAFRKSGCTWEEIVLG</sequence>
<dbReference type="PANTHER" id="PTHR33112:SF12">
    <property type="entry name" value="HETEROKARYON INCOMPATIBILITY DOMAIN-CONTAINING PROTEIN"/>
    <property type="match status" value="1"/>
</dbReference>
<evidence type="ECO:0000313" key="2">
    <source>
        <dbReference type="EMBL" id="KAK4213265.1"/>
    </source>
</evidence>
<protein>
    <submittedName>
        <fullName evidence="2">Heterokaryon incompatibility protein-domain-containing protein</fullName>
    </submittedName>
</protein>
<dbReference type="Proteomes" id="UP001301769">
    <property type="component" value="Unassembled WGS sequence"/>
</dbReference>
<dbReference type="Pfam" id="PF06985">
    <property type="entry name" value="HET"/>
    <property type="match status" value="1"/>
</dbReference>
<organism evidence="2 3">
    <name type="scientific">Rhypophila decipiens</name>
    <dbReference type="NCBI Taxonomy" id="261697"/>
    <lineage>
        <taxon>Eukaryota</taxon>
        <taxon>Fungi</taxon>
        <taxon>Dikarya</taxon>
        <taxon>Ascomycota</taxon>
        <taxon>Pezizomycotina</taxon>
        <taxon>Sordariomycetes</taxon>
        <taxon>Sordariomycetidae</taxon>
        <taxon>Sordariales</taxon>
        <taxon>Naviculisporaceae</taxon>
        <taxon>Rhypophila</taxon>
    </lineage>
</organism>
<reference evidence="2" key="2">
    <citation type="submission" date="2023-05" db="EMBL/GenBank/DDBJ databases">
        <authorList>
            <consortium name="Lawrence Berkeley National Laboratory"/>
            <person name="Steindorff A."/>
            <person name="Hensen N."/>
            <person name="Bonometti L."/>
            <person name="Westerberg I."/>
            <person name="Brannstrom I.O."/>
            <person name="Guillou S."/>
            <person name="Cros-Aarteil S."/>
            <person name="Calhoun S."/>
            <person name="Haridas S."/>
            <person name="Kuo A."/>
            <person name="Mondo S."/>
            <person name="Pangilinan J."/>
            <person name="Riley R."/>
            <person name="Labutti K."/>
            <person name="Andreopoulos B."/>
            <person name="Lipzen A."/>
            <person name="Chen C."/>
            <person name="Yanf M."/>
            <person name="Daum C."/>
            <person name="Ng V."/>
            <person name="Clum A."/>
            <person name="Ohm R."/>
            <person name="Martin F."/>
            <person name="Silar P."/>
            <person name="Natvig D."/>
            <person name="Lalanne C."/>
            <person name="Gautier V."/>
            <person name="Ament-Velasquez S.L."/>
            <person name="Kruys A."/>
            <person name="Hutchinson M.I."/>
            <person name="Powell A.J."/>
            <person name="Barry K."/>
            <person name="Miller A.N."/>
            <person name="Grigoriev I.V."/>
            <person name="Debuchy R."/>
            <person name="Gladieux P."/>
            <person name="Thoren M.H."/>
            <person name="Johannesson H."/>
        </authorList>
    </citation>
    <scope>NUCLEOTIDE SEQUENCE</scope>
    <source>
        <strain evidence="2">PSN293</strain>
    </source>
</reference>
<dbReference type="AlphaFoldDB" id="A0AAN7B9Q7"/>
<feature type="domain" description="Heterokaryon incompatibility" evidence="1">
    <location>
        <begin position="245"/>
        <end position="431"/>
    </location>
</feature>
<dbReference type="EMBL" id="MU858111">
    <property type="protein sequence ID" value="KAK4213265.1"/>
    <property type="molecule type" value="Genomic_DNA"/>
</dbReference>
<comment type="caution">
    <text evidence="2">The sequence shown here is derived from an EMBL/GenBank/DDBJ whole genome shotgun (WGS) entry which is preliminary data.</text>
</comment>
<dbReference type="PANTHER" id="PTHR33112">
    <property type="entry name" value="DOMAIN PROTEIN, PUTATIVE-RELATED"/>
    <property type="match status" value="1"/>
</dbReference>
<accession>A0AAN7B9Q7</accession>
<keyword evidence="3" id="KW-1185">Reference proteome</keyword>
<evidence type="ECO:0000259" key="1">
    <source>
        <dbReference type="Pfam" id="PF06985"/>
    </source>
</evidence>
<proteinExistence type="predicted"/>
<name>A0AAN7B9Q7_9PEZI</name>
<dbReference type="InterPro" id="IPR010730">
    <property type="entry name" value="HET"/>
</dbReference>
<evidence type="ECO:0000313" key="3">
    <source>
        <dbReference type="Proteomes" id="UP001301769"/>
    </source>
</evidence>